<reference evidence="3" key="2">
    <citation type="submission" date="2020-09" db="EMBL/GenBank/DDBJ databases">
        <authorList>
            <person name="Sun Q."/>
            <person name="Zhou Y."/>
        </authorList>
    </citation>
    <scope>NUCLEOTIDE SEQUENCE</scope>
    <source>
        <strain evidence="3">CGMCC 4.3508</strain>
    </source>
</reference>
<dbReference type="PANTHER" id="PTHR35176:SF6">
    <property type="entry name" value="HEME OXYGENASE HI_0854-RELATED"/>
    <property type="match status" value="1"/>
</dbReference>
<protein>
    <recommendedName>
        <fullName evidence="2">Pyridoxamine 5'-phosphate oxidase N-terminal domain-containing protein</fullName>
    </recommendedName>
</protein>
<feature type="domain" description="Pyridoxamine 5'-phosphate oxidase N-terminal" evidence="2">
    <location>
        <begin position="21"/>
        <end position="144"/>
    </location>
</feature>
<evidence type="ECO:0000313" key="3">
    <source>
        <dbReference type="EMBL" id="GGK96007.1"/>
    </source>
</evidence>
<dbReference type="InterPro" id="IPR012349">
    <property type="entry name" value="Split_barrel_FMN-bd"/>
</dbReference>
<keyword evidence="1" id="KW-0560">Oxidoreductase</keyword>
<dbReference type="InterPro" id="IPR019920">
    <property type="entry name" value="F420-binding_dom_put"/>
</dbReference>
<reference evidence="3" key="1">
    <citation type="journal article" date="2014" name="Int. J. Syst. Evol. Microbiol.">
        <title>Complete genome sequence of Corynebacterium casei LMG S-19264T (=DSM 44701T), isolated from a smear-ripened cheese.</title>
        <authorList>
            <consortium name="US DOE Joint Genome Institute (JGI-PGF)"/>
            <person name="Walter F."/>
            <person name="Albersmeier A."/>
            <person name="Kalinowski J."/>
            <person name="Ruckert C."/>
        </authorList>
    </citation>
    <scope>NUCLEOTIDE SEQUENCE</scope>
    <source>
        <strain evidence="3">CGMCC 4.3508</strain>
    </source>
</reference>
<dbReference type="Gene3D" id="2.30.110.10">
    <property type="entry name" value="Electron Transport, Fmn-binding Protein, Chain A"/>
    <property type="match status" value="1"/>
</dbReference>
<evidence type="ECO:0000313" key="4">
    <source>
        <dbReference type="Proteomes" id="UP000638263"/>
    </source>
</evidence>
<dbReference type="NCBIfam" id="TIGR03618">
    <property type="entry name" value="Rv1155_F420"/>
    <property type="match status" value="1"/>
</dbReference>
<dbReference type="InterPro" id="IPR011576">
    <property type="entry name" value="Pyridox_Oxase_N"/>
</dbReference>
<dbReference type="GO" id="GO:0070967">
    <property type="term" value="F:coenzyme F420 binding"/>
    <property type="evidence" value="ECO:0007669"/>
    <property type="project" value="TreeGrafter"/>
</dbReference>
<dbReference type="Proteomes" id="UP000638263">
    <property type="component" value="Unassembled WGS sequence"/>
</dbReference>
<name>A0A917R9L6_9NOCA</name>
<comment type="caution">
    <text evidence="3">The sequence shown here is derived from an EMBL/GenBank/DDBJ whole genome shotgun (WGS) entry which is preliminary data.</text>
</comment>
<dbReference type="AlphaFoldDB" id="A0A917R9L6"/>
<dbReference type="PANTHER" id="PTHR35176">
    <property type="entry name" value="HEME OXYGENASE HI_0854-RELATED"/>
    <property type="match status" value="1"/>
</dbReference>
<proteinExistence type="predicted"/>
<evidence type="ECO:0000256" key="1">
    <source>
        <dbReference type="ARBA" id="ARBA00023002"/>
    </source>
</evidence>
<dbReference type="EMBL" id="BMMH01000001">
    <property type="protein sequence ID" value="GGK96007.1"/>
    <property type="molecule type" value="Genomic_DNA"/>
</dbReference>
<dbReference type="GO" id="GO:0016627">
    <property type="term" value="F:oxidoreductase activity, acting on the CH-CH group of donors"/>
    <property type="evidence" value="ECO:0007669"/>
    <property type="project" value="TreeGrafter"/>
</dbReference>
<accession>A0A917R9L6</accession>
<organism evidence="3 4">
    <name type="scientific">Nocardia jinanensis</name>
    <dbReference type="NCBI Taxonomy" id="382504"/>
    <lineage>
        <taxon>Bacteria</taxon>
        <taxon>Bacillati</taxon>
        <taxon>Actinomycetota</taxon>
        <taxon>Actinomycetes</taxon>
        <taxon>Mycobacteriales</taxon>
        <taxon>Nocardiaceae</taxon>
        <taxon>Nocardia</taxon>
    </lineage>
</organism>
<dbReference type="SUPFAM" id="SSF50475">
    <property type="entry name" value="FMN-binding split barrel"/>
    <property type="match status" value="1"/>
</dbReference>
<dbReference type="GO" id="GO:0005829">
    <property type="term" value="C:cytosol"/>
    <property type="evidence" value="ECO:0007669"/>
    <property type="project" value="TreeGrafter"/>
</dbReference>
<sequence>MNVHRYGLLVIMSAISLPDTVKQYIDDAKLYVTVATIGRDGHPHLTVTWIDRDGDELLYSTTTDRVQGKNLARDPRISVLIIPPDNPYIYAEIRGTATLTPDPEMLVGDRMSIKYTGKRYADFNPAAADDGPRVAVRITPTKITGRL</sequence>
<dbReference type="Pfam" id="PF01243">
    <property type="entry name" value="PNPOx_N"/>
    <property type="match status" value="1"/>
</dbReference>
<keyword evidence="4" id="KW-1185">Reference proteome</keyword>
<gene>
    <name evidence="3" type="ORF">GCM10011588_07970</name>
</gene>
<dbReference type="RefSeq" id="WP_229718582.1">
    <property type="nucleotide sequence ID" value="NZ_BMMH01000001.1"/>
</dbReference>
<dbReference type="InterPro" id="IPR052019">
    <property type="entry name" value="F420H2_bilvrd_red/Heme_oxyg"/>
</dbReference>
<evidence type="ECO:0000259" key="2">
    <source>
        <dbReference type="Pfam" id="PF01243"/>
    </source>
</evidence>